<dbReference type="GO" id="GO:0016757">
    <property type="term" value="F:glycosyltransferase activity"/>
    <property type="evidence" value="ECO:0007669"/>
    <property type="project" value="InterPro"/>
</dbReference>
<evidence type="ECO:0000313" key="3">
    <source>
        <dbReference type="EMBL" id="BAL53927.1"/>
    </source>
</evidence>
<feature type="domain" description="Glycosyl transferase family 1" evidence="1">
    <location>
        <begin position="189"/>
        <end position="351"/>
    </location>
</feature>
<dbReference type="CDD" id="cd03801">
    <property type="entry name" value="GT4_PimA-like"/>
    <property type="match status" value="1"/>
</dbReference>
<dbReference type="PANTHER" id="PTHR12526:SF635">
    <property type="entry name" value="GLYCOSYL TRANSFERASE GROUP 1"/>
    <property type="match status" value="1"/>
</dbReference>
<proteinExistence type="predicted"/>
<feature type="domain" description="Glycosyltransferase subfamily 4-like N-terminal" evidence="2">
    <location>
        <begin position="15"/>
        <end position="159"/>
    </location>
</feature>
<keyword evidence="3" id="KW-0808">Transferase</keyword>
<reference evidence="3" key="2">
    <citation type="journal article" date="2012" name="PLoS ONE">
        <title>A Deeply Branching Thermophilic Bacterium with an Ancient Acetyl-CoA Pathway Dominates a Subsurface Ecosystem.</title>
        <authorList>
            <person name="Takami H."/>
            <person name="Noguchi H."/>
            <person name="Takaki Y."/>
            <person name="Uchiyama I."/>
            <person name="Toyoda A."/>
            <person name="Nishi S."/>
            <person name="Chee G.-J."/>
            <person name="Arai W."/>
            <person name="Nunoura T."/>
            <person name="Itoh T."/>
            <person name="Hattori M."/>
            <person name="Takai K."/>
        </authorList>
    </citation>
    <scope>NUCLEOTIDE SEQUENCE</scope>
</reference>
<organism evidence="3">
    <name type="scientific">uncultured prokaryote</name>
    <dbReference type="NCBI Taxonomy" id="198431"/>
    <lineage>
        <taxon>unclassified sequences</taxon>
        <taxon>environmental samples</taxon>
    </lineage>
</organism>
<dbReference type="SUPFAM" id="SSF53756">
    <property type="entry name" value="UDP-Glycosyltransferase/glycogen phosphorylase"/>
    <property type="match status" value="1"/>
</dbReference>
<reference evidence="3" key="1">
    <citation type="journal article" date="2005" name="Environ. Microbiol.">
        <title>Genetic and functional properties of uncultivated thermophilic crenarchaeotes from a subsurface gold mine as revealed by analysis of genome fragments.</title>
        <authorList>
            <person name="Nunoura T."/>
            <person name="Hirayama H."/>
            <person name="Takami H."/>
            <person name="Oida H."/>
            <person name="Nishi S."/>
            <person name="Shimamura S."/>
            <person name="Suzuki Y."/>
            <person name="Inagaki F."/>
            <person name="Takai K."/>
            <person name="Nealson K.H."/>
            <person name="Horikoshi K."/>
        </authorList>
    </citation>
    <scope>NUCLEOTIDE SEQUENCE</scope>
</reference>
<dbReference type="InterPro" id="IPR001296">
    <property type="entry name" value="Glyco_trans_1"/>
</dbReference>
<accession>H5SCP1</accession>
<gene>
    <name evidence="3" type="ORF">HGMM_F11C09C35</name>
</gene>
<protein>
    <submittedName>
        <fullName evidence="3">Glycosyl transferase family 1</fullName>
    </submittedName>
</protein>
<dbReference type="Pfam" id="PF00534">
    <property type="entry name" value="Glycos_transf_1"/>
    <property type="match status" value="1"/>
</dbReference>
<dbReference type="Pfam" id="PF13579">
    <property type="entry name" value="Glyco_trans_4_4"/>
    <property type="match status" value="1"/>
</dbReference>
<dbReference type="Gene3D" id="3.40.50.2000">
    <property type="entry name" value="Glycogen Phosphorylase B"/>
    <property type="match status" value="2"/>
</dbReference>
<evidence type="ECO:0000259" key="1">
    <source>
        <dbReference type="Pfam" id="PF00534"/>
    </source>
</evidence>
<dbReference type="PANTHER" id="PTHR12526">
    <property type="entry name" value="GLYCOSYLTRANSFERASE"/>
    <property type="match status" value="1"/>
</dbReference>
<sequence>MKVLVILTYYYPHWTGLTAYARRIAEGLVRRGHQVTVLASQHDRALPLQEDVNGVRVIRLPTLMRISRGVIMPGFPGALRRLIPEHDIVQVHTPILEAPLITSVARWVGRPVLLTHQGDLVMPAGFFNQAIERIVTWMMVQAEKQATAISVHSCDYAEHSNFLRPFRHKLYCIYPPVIIPRPDPVQVAKWRDELGLNEHKLVGYAGRFVEEKGFDYLYKAMPLVLEKHPHTKFVYAGERFVVYEKFYQRWEHLVEQNKEHLVFLGLLRDPQKLANFYAMCDVFCLPSRSDCFPSVQVEAILSGTPLVSTDIPGAREVVRRTGMGLLVKSHDERALAEGLIKALENPRCYVKPYEEIRAVFDPEKSIDEYEALMQKLVREYRR</sequence>
<dbReference type="EMBL" id="AP011671">
    <property type="protein sequence ID" value="BAL53927.1"/>
    <property type="molecule type" value="Genomic_DNA"/>
</dbReference>
<name>H5SCP1_9ZZZZ</name>
<dbReference type="AlphaFoldDB" id="H5SCP1"/>
<dbReference type="InterPro" id="IPR028098">
    <property type="entry name" value="Glyco_trans_4-like_N"/>
</dbReference>
<evidence type="ECO:0000259" key="2">
    <source>
        <dbReference type="Pfam" id="PF13579"/>
    </source>
</evidence>